<protein>
    <submittedName>
        <fullName evidence="1">Uncharacterized protein</fullName>
    </submittedName>
</protein>
<reference evidence="1" key="1">
    <citation type="journal article" date="2015" name="Nature">
        <title>Complex archaea that bridge the gap between prokaryotes and eukaryotes.</title>
        <authorList>
            <person name="Spang A."/>
            <person name="Saw J.H."/>
            <person name="Jorgensen S.L."/>
            <person name="Zaremba-Niedzwiedzka K."/>
            <person name="Martijn J."/>
            <person name="Lind A.E."/>
            <person name="van Eijk R."/>
            <person name="Schleper C."/>
            <person name="Guy L."/>
            <person name="Ettema T.J."/>
        </authorList>
    </citation>
    <scope>NUCLEOTIDE SEQUENCE</scope>
</reference>
<dbReference type="EMBL" id="LAZR01021910">
    <property type="protein sequence ID" value="KKL83695.1"/>
    <property type="molecule type" value="Genomic_DNA"/>
</dbReference>
<accession>A0A0F9HPS7</accession>
<organism evidence="1">
    <name type="scientific">marine sediment metagenome</name>
    <dbReference type="NCBI Taxonomy" id="412755"/>
    <lineage>
        <taxon>unclassified sequences</taxon>
        <taxon>metagenomes</taxon>
        <taxon>ecological metagenomes</taxon>
    </lineage>
</organism>
<name>A0A0F9HPS7_9ZZZZ</name>
<evidence type="ECO:0000313" key="1">
    <source>
        <dbReference type="EMBL" id="KKL83695.1"/>
    </source>
</evidence>
<proteinExistence type="predicted"/>
<gene>
    <name evidence="1" type="ORF">LCGC14_1972160</name>
</gene>
<feature type="non-terminal residue" evidence="1">
    <location>
        <position position="761"/>
    </location>
</feature>
<dbReference type="AlphaFoldDB" id="A0A0F9HPS7"/>
<sequence length="761" mass="81960">LGPGSIDLNRMGISAETQTNWMPRVLGSMMLRPGLQFLERLKNDVSGKGRLLPFTFGVDDQALLELSPNIMAIRDPATGLLLTRAAVSGQLLNTGFGSDIANWTDDSDAGGTVAWQTGGYAALKGSGTDFGKLNQTVTLADSGVERWLLVRVTDGPVRFKIGSSAGDDDYFAETRLDRGEHHLSFTPTANWTVEFANEREFNARVTQCTVQTSAGDITIVTPWVPTDMPKLRWDQSADVIYVACDGVRTQKIERRGNGNSWSVVDYLPENGPFRVINVSGISLTPSALNGDITLTASDPLFKSTHADNRSIWRIASEGQKVTAAITAQNTFSSSVRVTGVLEGRVFSIVIAGSFTATVTVQYSVGVEGSWVDLATTYAAAVSTSYDDGQDNQIIYYRIGVKTGDFGSGTVNVSLNFAGGSIQGIARAYEFTSVTVVKAHVLKDFGATDASRDWWEGEFSDRREWPTATALHEGRNWWLGRDKVHGSVSDQYEDFDDNVIGDAGPISRSIGFGPIAVIHWALSLGRLLMGTAQNSANIAAAKIDGNTVIGARSSSFGEPLSPSNFNLKNEVGRAVFVDRTKQRLYELAPGSSEDTGGVSGYESADLSVFAPDFNEVGITQIAVQMKPDIRIHCVRSDGTVGVLVFDRLENVICWITVDSDGATGEVEDIAVLPGVVEDKVYYIVKRTINSGTQRHVCKWALESEAVGGLLNKIADSFVVYDSTSTTTPFTTELVHLRGETVVIWADGKDVGTDTVTAAGALT</sequence>
<comment type="caution">
    <text evidence="1">The sequence shown here is derived from an EMBL/GenBank/DDBJ whole genome shotgun (WGS) entry which is preliminary data.</text>
</comment>
<feature type="non-terminal residue" evidence="1">
    <location>
        <position position="1"/>
    </location>
</feature>